<dbReference type="InterPro" id="IPR000835">
    <property type="entry name" value="HTH_MarR-typ"/>
</dbReference>
<dbReference type="Gene3D" id="1.10.10.10">
    <property type="entry name" value="Winged helix-like DNA-binding domain superfamily/Winged helix DNA-binding domain"/>
    <property type="match status" value="1"/>
</dbReference>
<dbReference type="PROSITE" id="PS50995">
    <property type="entry name" value="HTH_MARR_2"/>
    <property type="match status" value="1"/>
</dbReference>
<dbReference type="PANTHER" id="PTHR33164:SF43">
    <property type="entry name" value="HTH-TYPE TRANSCRIPTIONAL REPRESSOR YETL"/>
    <property type="match status" value="1"/>
</dbReference>
<keyword evidence="3" id="KW-1185">Reference proteome</keyword>
<dbReference type="RefSeq" id="WP_139986001.1">
    <property type="nucleotide sequence ID" value="NZ_DAMDJA010000054.1"/>
</dbReference>
<evidence type="ECO:0000313" key="3">
    <source>
        <dbReference type="Proteomes" id="UP000313849"/>
    </source>
</evidence>
<dbReference type="AlphaFoldDB" id="A0A5C5BGE3"/>
<dbReference type="Pfam" id="PF12802">
    <property type="entry name" value="MarR_2"/>
    <property type="match status" value="1"/>
</dbReference>
<evidence type="ECO:0000259" key="1">
    <source>
        <dbReference type="PROSITE" id="PS50995"/>
    </source>
</evidence>
<dbReference type="Proteomes" id="UP000313849">
    <property type="component" value="Unassembled WGS sequence"/>
</dbReference>
<dbReference type="OrthoDB" id="162531at2"/>
<gene>
    <name evidence="2" type="ORF">FH969_02935</name>
</gene>
<dbReference type="InterPro" id="IPR036388">
    <property type="entry name" value="WH-like_DNA-bd_sf"/>
</dbReference>
<accession>A0A5C5BGE3</accession>
<protein>
    <submittedName>
        <fullName evidence="2">MarR family transcriptional regulator</fullName>
    </submittedName>
</protein>
<dbReference type="InterPro" id="IPR036390">
    <property type="entry name" value="WH_DNA-bd_sf"/>
</dbReference>
<dbReference type="PANTHER" id="PTHR33164">
    <property type="entry name" value="TRANSCRIPTIONAL REGULATOR, MARR FAMILY"/>
    <property type="match status" value="1"/>
</dbReference>
<feature type="domain" description="HTH marR-type" evidence="1">
    <location>
        <begin position="15"/>
        <end position="146"/>
    </location>
</feature>
<dbReference type="PRINTS" id="PR00598">
    <property type="entry name" value="HTHMARR"/>
</dbReference>
<dbReference type="EMBL" id="VENP01000006">
    <property type="protein sequence ID" value="TNU76506.1"/>
    <property type="molecule type" value="Genomic_DNA"/>
</dbReference>
<proteinExistence type="predicted"/>
<comment type="caution">
    <text evidence="2">The sequence shown here is derived from an EMBL/GenBank/DDBJ whole genome shotgun (WGS) entry which is preliminary data.</text>
</comment>
<name>A0A5C5BGE3_9MICO</name>
<evidence type="ECO:0000313" key="2">
    <source>
        <dbReference type="EMBL" id="TNU76506.1"/>
    </source>
</evidence>
<dbReference type="GO" id="GO:0003700">
    <property type="term" value="F:DNA-binding transcription factor activity"/>
    <property type="evidence" value="ECO:0007669"/>
    <property type="project" value="InterPro"/>
</dbReference>
<dbReference type="SMART" id="SM00347">
    <property type="entry name" value="HTH_MARR"/>
    <property type="match status" value="1"/>
</dbReference>
<dbReference type="SUPFAM" id="SSF46785">
    <property type="entry name" value="Winged helix' DNA-binding domain"/>
    <property type="match status" value="1"/>
</dbReference>
<dbReference type="InterPro" id="IPR039422">
    <property type="entry name" value="MarR/SlyA-like"/>
</dbReference>
<sequence length="164" mass="17896">MADEIDLSKPGAWRQTESLTLLRRVMDLGGSVRHTVSGASGLSEKEIHALEHLARGPLGPAEIARLLDVTTAASTGIVDRLETRGHAERRPHPIDRRRTAVTITESARHEVMRHMGPMFRALAEADAALTDEERAVVVRYLGAALAAAEHVEGNHRTRRVVPPA</sequence>
<dbReference type="GO" id="GO:0006950">
    <property type="term" value="P:response to stress"/>
    <property type="evidence" value="ECO:0007669"/>
    <property type="project" value="TreeGrafter"/>
</dbReference>
<reference evidence="2 3" key="1">
    <citation type="submission" date="2019-06" db="EMBL/GenBank/DDBJ databases">
        <title>Draft genome sequence of Miniimonas arenae KCTC 19750T isolated from sea sand.</title>
        <authorList>
            <person name="Park S.-J."/>
        </authorList>
    </citation>
    <scope>NUCLEOTIDE SEQUENCE [LARGE SCALE GENOMIC DNA]</scope>
    <source>
        <strain evidence="2 3">KCTC 19750</strain>
    </source>
</reference>
<organism evidence="2 3">
    <name type="scientific">Miniimonas arenae</name>
    <dbReference type="NCBI Taxonomy" id="676201"/>
    <lineage>
        <taxon>Bacteria</taxon>
        <taxon>Bacillati</taxon>
        <taxon>Actinomycetota</taxon>
        <taxon>Actinomycetes</taxon>
        <taxon>Micrococcales</taxon>
        <taxon>Beutenbergiaceae</taxon>
        <taxon>Miniimonas</taxon>
    </lineage>
</organism>